<feature type="transmembrane region" description="Helical" evidence="8">
    <location>
        <begin position="128"/>
        <end position="147"/>
    </location>
</feature>
<keyword evidence="3" id="KW-1003">Cell membrane</keyword>
<evidence type="ECO:0000259" key="9">
    <source>
        <dbReference type="PROSITE" id="PS50850"/>
    </source>
</evidence>
<dbReference type="PANTHER" id="PTHR42718">
    <property type="entry name" value="MAJOR FACILITATOR SUPERFAMILY MULTIDRUG TRANSPORTER MFSC"/>
    <property type="match status" value="1"/>
</dbReference>
<dbReference type="InterPro" id="IPR011701">
    <property type="entry name" value="MFS"/>
</dbReference>
<feature type="transmembrane region" description="Helical" evidence="8">
    <location>
        <begin position="216"/>
        <end position="237"/>
    </location>
</feature>
<organism evidence="10 11">
    <name type="scientific">Prorocentrum cordatum</name>
    <dbReference type="NCBI Taxonomy" id="2364126"/>
    <lineage>
        <taxon>Eukaryota</taxon>
        <taxon>Sar</taxon>
        <taxon>Alveolata</taxon>
        <taxon>Dinophyceae</taxon>
        <taxon>Prorocentrales</taxon>
        <taxon>Prorocentraceae</taxon>
        <taxon>Prorocentrum</taxon>
    </lineage>
</organism>
<gene>
    <name evidence="10" type="ORF">PCOR1329_LOCUS57506</name>
</gene>
<evidence type="ECO:0000256" key="6">
    <source>
        <dbReference type="ARBA" id="ARBA00023136"/>
    </source>
</evidence>
<dbReference type="Proteomes" id="UP001189429">
    <property type="component" value="Unassembled WGS sequence"/>
</dbReference>
<feature type="transmembrane region" description="Helical" evidence="8">
    <location>
        <begin position="389"/>
        <end position="410"/>
    </location>
</feature>
<evidence type="ECO:0000256" key="5">
    <source>
        <dbReference type="ARBA" id="ARBA00022989"/>
    </source>
</evidence>
<feature type="transmembrane region" description="Helical" evidence="8">
    <location>
        <begin position="355"/>
        <end position="377"/>
    </location>
</feature>
<dbReference type="InterPro" id="IPR036259">
    <property type="entry name" value="MFS_trans_sf"/>
</dbReference>
<dbReference type="EMBL" id="CAUYUJ010017104">
    <property type="protein sequence ID" value="CAK0871827.1"/>
    <property type="molecule type" value="Genomic_DNA"/>
</dbReference>
<reference evidence="10" key="1">
    <citation type="submission" date="2023-10" db="EMBL/GenBank/DDBJ databases">
        <authorList>
            <person name="Chen Y."/>
            <person name="Shah S."/>
            <person name="Dougan E. K."/>
            <person name="Thang M."/>
            <person name="Chan C."/>
        </authorList>
    </citation>
    <scope>NUCLEOTIDE SEQUENCE [LARGE SCALE GENOMIC DNA]</scope>
</reference>
<proteinExistence type="predicted"/>
<keyword evidence="4 8" id="KW-0812">Transmembrane</keyword>
<keyword evidence="5 8" id="KW-1133">Transmembrane helix</keyword>
<evidence type="ECO:0000313" key="10">
    <source>
        <dbReference type="EMBL" id="CAK0871827.1"/>
    </source>
</evidence>
<dbReference type="Pfam" id="PF07690">
    <property type="entry name" value="MFS_1"/>
    <property type="match status" value="1"/>
</dbReference>
<evidence type="ECO:0000256" key="8">
    <source>
        <dbReference type="SAM" id="Phobius"/>
    </source>
</evidence>
<feature type="compositionally biased region" description="Low complexity" evidence="7">
    <location>
        <begin position="9"/>
        <end position="24"/>
    </location>
</feature>
<sequence length="558" mass="56210">MAAQPPCGPAADPAKARRAAAPSAEEGGIVEGLAGASGAAPKAGGGDQAGAEGCAPVASRAQSCVCLAAVFLARFEVSAIALCIPPVAAEFGVSLELAAWVHLAGNFAATMTGPPVAKLADMHGRERVWHASFLLLTCSTWLAALAPSLPALLVARAATGAAHSGIFAPSLALLAQGLAPSERGAVASTVMTADTLGSSIGMLAGGAAVARFSWRAVFLLPAVPMAFLWLLSLGLLIPRTAAQGGAELLRFDVRGASCFAGASLCLLLALNRGNDLGWSSPTVVGLTLASVLLFFALAREERFAENPVIPSWLFAGRVPVTLLLVLMSASSCYGSTLLLLPLFLQDGLGMGPGRISGLLVPRPLTAMLTSAAMTCALRRSGGGGTAERLSLARAGSLVLLAAYVVINVTARLEQGAAFFTLLELQICLQAAGHFVTTLSANALLVASVPAEQLANASAIQKVLSATATLLMTTLGVAASRAADGAEEPGSYRTPWLMALAVASLPAWLLWAVPAGAEGALPPAASPGAGRARAVPAQLLGKAPAPPEAAAQPAARPST</sequence>
<accession>A0ABN9VF99</accession>
<keyword evidence="11" id="KW-1185">Reference proteome</keyword>
<feature type="transmembrane region" description="Helical" evidence="8">
    <location>
        <begin position="318"/>
        <end position="343"/>
    </location>
</feature>
<feature type="non-terminal residue" evidence="10">
    <location>
        <position position="558"/>
    </location>
</feature>
<dbReference type="SUPFAM" id="SSF103473">
    <property type="entry name" value="MFS general substrate transporter"/>
    <property type="match status" value="1"/>
</dbReference>
<evidence type="ECO:0000256" key="1">
    <source>
        <dbReference type="ARBA" id="ARBA00004651"/>
    </source>
</evidence>
<feature type="transmembrane region" description="Helical" evidence="8">
    <location>
        <begin position="276"/>
        <end position="297"/>
    </location>
</feature>
<evidence type="ECO:0000256" key="3">
    <source>
        <dbReference type="ARBA" id="ARBA00022475"/>
    </source>
</evidence>
<evidence type="ECO:0000256" key="2">
    <source>
        <dbReference type="ARBA" id="ARBA00022448"/>
    </source>
</evidence>
<name>A0ABN9VF99_9DINO</name>
<dbReference type="Gene3D" id="1.20.1250.20">
    <property type="entry name" value="MFS general substrate transporter like domains"/>
    <property type="match status" value="1"/>
</dbReference>
<feature type="region of interest" description="Disordered" evidence="7">
    <location>
        <begin position="521"/>
        <end position="558"/>
    </location>
</feature>
<evidence type="ECO:0000256" key="7">
    <source>
        <dbReference type="SAM" id="MobiDB-lite"/>
    </source>
</evidence>
<feature type="transmembrane region" description="Helical" evidence="8">
    <location>
        <begin position="186"/>
        <end position="210"/>
    </location>
</feature>
<evidence type="ECO:0000313" key="11">
    <source>
        <dbReference type="Proteomes" id="UP001189429"/>
    </source>
</evidence>
<keyword evidence="6 8" id="KW-0472">Membrane</keyword>
<feature type="compositionally biased region" description="Low complexity" evidence="7">
    <location>
        <begin position="521"/>
        <end position="536"/>
    </location>
</feature>
<feature type="region of interest" description="Disordered" evidence="7">
    <location>
        <begin position="1"/>
        <end position="25"/>
    </location>
</feature>
<feature type="compositionally biased region" description="Low complexity" evidence="7">
    <location>
        <begin position="547"/>
        <end position="558"/>
    </location>
</feature>
<comment type="subcellular location">
    <subcellularLocation>
        <location evidence="1">Cell membrane</location>
        <topology evidence="1">Multi-pass membrane protein</topology>
    </subcellularLocation>
</comment>
<evidence type="ECO:0000256" key="4">
    <source>
        <dbReference type="ARBA" id="ARBA00022692"/>
    </source>
</evidence>
<keyword evidence="2" id="KW-0813">Transport</keyword>
<comment type="caution">
    <text evidence="10">The sequence shown here is derived from an EMBL/GenBank/DDBJ whole genome shotgun (WGS) entry which is preliminary data.</text>
</comment>
<protein>
    <recommendedName>
        <fullName evidence="9">Major facilitator superfamily (MFS) profile domain-containing protein</fullName>
    </recommendedName>
</protein>
<dbReference type="PROSITE" id="PS50850">
    <property type="entry name" value="MFS"/>
    <property type="match status" value="1"/>
</dbReference>
<dbReference type="InterPro" id="IPR020846">
    <property type="entry name" value="MFS_dom"/>
</dbReference>
<dbReference type="PANTHER" id="PTHR42718:SF46">
    <property type="entry name" value="BLR6921 PROTEIN"/>
    <property type="match status" value="1"/>
</dbReference>
<feature type="domain" description="Major facilitator superfamily (MFS) profile" evidence="9">
    <location>
        <begin position="62"/>
        <end position="517"/>
    </location>
</feature>